<sequence length="500" mass="55540">MNCATWTSFQSVKATIYGSSRDYADYLRFNKRPDIRTPVLDISIKDDRLLTPGYLFLTPYGVDMPGPYIFDTSGNLIWSGADSSTTEIYHGLHVCPYNGSDHLCFYQGIQTEGYTRGRQTIFDSTYKPTATVQSGNGMLPCDLHEMTVLDGETALLTIYQTRPYNLEEYDINAANGWVIDGVFQEVDIKTGKVLFQWRSLDHVPLSASQTPLRLDEMVGDGLTNNSAWDYFHINSVDKNHEGDYLVSSRHASSIYKVSGKDGSIIWQLGGRQSSIQLTNYNFSYQHDARFREENETTTVLSFFNNGSNQHQNTSSTSSGMIISVDHNTNTSTLIKQYNAPGDGLLSTFLGNTQILTNNNVIIGWGNNPSISEHTEDGTAIFFATLVGIDVQNYRAFKYNWTAKPNDPPALRAVSTPGNSATTFWVSWNGATDIDRWRIHATTPASDEFVPLDAIQRQGFQTTYTSMNYHPKAFAEAITADGLSLANSSVVDTSSTLPASE</sequence>
<proteinExistence type="predicted"/>
<reference evidence="1 2" key="1">
    <citation type="submission" date="2020-01" db="EMBL/GenBank/DDBJ databases">
        <title>Draft genome sequence of Aspergillus udagawae IFM 46972.</title>
        <authorList>
            <person name="Takahashi H."/>
            <person name="Yaguchi T."/>
        </authorList>
    </citation>
    <scope>NUCLEOTIDE SEQUENCE [LARGE SCALE GENOMIC DNA]</scope>
    <source>
        <strain evidence="1 2">IFM 46972</strain>
    </source>
</reference>
<dbReference type="PANTHER" id="PTHR35340:SF9">
    <property type="entry name" value="ASST-DOMAIN-CONTAINING PROTEIN"/>
    <property type="match status" value="1"/>
</dbReference>
<dbReference type="Proteomes" id="UP000465221">
    <property type="component" value="Unassembled WGS sequence"/>
</dbReference>
<protein>
    <recommendedName>
        <fullName evidence="3">ASST-domain-containing protein</fullName>
    </recommendedName>
</protein>
<organism evidence="1 2">
    <name type="scientific">Aspergillus udagawae</name>
    <dbReference type="NCBI Taxonomy" id="91492"/>
    <lineage>
        <taxon>Eukaryota</taxon>
        <taxon>Fungi</taxon>
        <taxon>Dikarya</taxon>
        <taxon>Ascomycota</taxon>
        <taxon>Pezizomycotina</taxon>
        <taxon>Eurotiomycetes</taxon>
        <taxon>Eurotiomycetidae</taxon>
        <taxon>Eurotiales</taxon>
        <taxon>Aspergillaceae</taxon>
        <taxon>Aspergillus</taxon>
        <taxon>Aspergillus subgen. Fumigati</taxon>
    </lineage>
</organism>
<evidence type="ECO:0000313" key="2">
    <source>
        <dbReference type="Proteomes" id="UP000465221"/>
    </source>
</evidence>
<name>A0A8H3SGM4_9EURO</name>
<dbReference type="Pfam" id="PF14269">
    <property type="entry name" value="Arylsulfotran_2"/>
    <property type="match status" value="1"/>
</dbReference>
<dbReference type="AlphaFoldDB" id="A0A8H3SGM4"/>
<dbReference type="InterPro" id="IPR039535">
    <property type="entry name" value="ASST-like"/>
</dbReference>
<evidence type="ECO:0000313" key="1">
    <source>
        <dbReference type="EMBL" id="GFF59894.1"/>
    </source>
</evidence>
<dbReference type="PANTHER" id="PTHR35340">
    <property type="entry name" value="PQQ ENZYME REPEAT PROTEIN-RELATED"/>
    <property type="match status" value="1"/>
</dbReference>
<dbReference type="InterPro" id="IPR053143">
    <property type="entry name" value="Arylsulfate_ST"/>
</dbReference>
<accession>A0A8H3SGM4</accession>
<dbReference type="EMBL" id="BLKC01000244">
    <property type="protein sequence ID" value="GFF59894.1"/>
    <property type="molecule type" value="Genomic_DNA"/>
</dbReference>
<evidence type="ECO:0008006" key="3">
    <source>
        <dbReference type="Google" id="ProtNLM"/>
    </source>
</evidence>
<comment type="caution">
    <text evidence="1">The sequence shown here is derived from an EMBL/GenBank/DDBJ whole genome shotgun (WGS) entry which is preliminary data.</text>
</comment>
<gene>
    <name evidence="1" type="ORF">IFM46972_11497</name>
</gene>